<dbReference type="EMBL" id="CAEKDK010000001">
    <property type="protein sequence ID" value="CAB4267601.1"/>
    <property type="molecule type" value="Genomic_DNA"/>
</dbReference>
<evidence type="ECO:0000313" key="1">
    <source>
        <dbReference type="EMBL" id="CAB4267601.1"/>
    </source>
</evidence>
<sequence length="62" mass="7056">MDLKCKSKSKSMIPNRALDAMLHQYSTRQKYASTGQAFDTCPIRPRCVLDTGNEVSWTFQLS</sequence>
<gene>
    <name evidence="1" type="ORF">CURHAP_LOCUS10364</name>
</gene>
<accession>A0A6J5TUE7</accession>
<protein>
    <submittedName>
        <fullName evidence="1">Uncharacterized protein</fullName>
    </submittedName>
</protein>
<organism evidence="1 2">
    <name type="scientific">Prunus armeniaca</name>
    <name type="common">Apricot</name>
    <name type="synonym">Armeniaca vulgaris</name>
    <dbReference type="NCBI Taxonomy" id="36596"/>
    <lineage>
        <taxon>Eukaryota</taxon>
        <taxon>Viridiplantae</taxon>
        <taxon>Streptophyta</taxon>
        <taxon>Embryophyta</taxon>
        <taxon>Tracheophyta</taxon>
        <taxon>Spermatophyta</taxon>
        <taxon>Magnoliopsida</taxon>
        <taxon>eudicotyledons</taxon>
        <taxon>Gunneridae</taxon>
        <taxon>Pentapetalae</taxon>
        <taxon>rosids</taxon>
        <taxon>fabids</taxon>
        <taxon>Rosales</taxon>
        <taxon>Rosaceae</taxon>
        <taxon>Amygdaloideae</taxon>
        <taxon>Amygdaleae</taxon>
        <taxon>Prunus</taxon>
    </lineage>
</organism>
<reference evidence="1 2" key="1">
    <citation type="submission" date="2020-05" db="EMBL/GenBank/DDBJ databases">
        <authorList>
            <person name="Campoy J."/>
            <person name="Schneeberger K."/>
            <person name="Spophaly S."/>
        </authorList>
    </citation>
    <scope>NUCLEOTIDE SEQUENCE [LARGE SCALE GENOMIC DNA]</scope>
    <source>
        <strain evidence="1">PruArmRojPasFocal</strain>
    </source>
</reference>
<dbReference type="AlphaFoldDB" id="A0A6J5TUE7"/>
<proteinExistence type="predicted"/>
<evidence type="ECO:0000313" key="2">
    <source>
        <dbReference type="Proteomes" id="UP000507222"/>
    </source>
</evidence>
<dbReference type="Proteomes" id="UP000507222">
    <property type="component" value="Unassembled WGS sequence"/>
</dbReference>
<name>A0A6J5TUE7_PRUAR</name>